<name>A0AA38CUP9_TAXCH</name>
<proteinExistence type="inferred from homology"/>
<protein>
    <recommendedName>
        <fullName evidence="6">Pentatricopeptide repeat-containing protein</fullName>
    </recommendedName>
</protein>
<evidence type="ECO:0000256" key="2">
    <source>
        <dbReference type="ARBA" id="ARBA00022737"/>
    </source>
</evidence>
<comment type="caution">
    <text evidence="4">The sequence shown here is derived from an EMBL/GenBank/DDBJ whole genome shotgun (WGS) entry which is preliminary data.</text>
</comment>
<dbReference type="Pfam" id="PF01535">
    <property type="entry name" value="PPR"/>
    <property type="match status" value="1"/>
</dbReference>
<dbReference type="NCBIfam" id="TIGR00756">
    <property type="entry name" value="PPR"/>
    <property type="match status" value="3"/>
</dbReference>
<reference evidence="4 5" key="1">
    <citation type="journal article" date="2021" name="Nat. Plants">
        <title>The Taxus genome provides insights into paclitaxel biosynthesis.</title>
        <authorList>
            <person name="Xiong X."/>
            <person name="Gou J."/>
            <person name="Liao Q."/>
            <person name="Li Y."/>
            <person name="Zhou Q."/>
            <person name="Bi G."/>
            <person name="Li C."/>
            <person name="Du R."/>
            <person name="Wang X."/>
            <person name="Sun T."/>
            <person name="Guo L."/>
            <person name="Liang H."/>
            <person name="Lu P."/>
            <person name="Wu Y."/>
            <person name="Zhang Z."/>
            <person name="Ro D.K."/>
            <person name="Shang Y."/>
            <person name="Huang S."/>
            <person name="Yan J."/>
        </authorList>
    </citation>
    <scope>NUCLEOTIDE SEQUENCE [LARGE SCALE GENOMIC DNA]</scope>
    <source>
        <strain evidence="4">Ta-2019</strain>
    </source>
</reference>
<evidence type="ECO:0000256" key="1">
    <source>
        <dbReference type="ARBA" id="ARBA00007626"/>
    </source>
</evidence>
<feature type="repeat" description="PPR" evidence="3">
    <location>
        <begin position="373"/>
        <end position="407"/>
    </location>
</feature>
<feature type="non-terminal residue" evidence="4">
    <location>
        <position position="1"/>
    </location>
</feature>
<evidence type="ECO:0000313" key="4">
    <source>
        <dbReference type="EMBL" id="KAH9303048.1"/>
    </source>
</evidence>
<dbReference type="Pfam" id="PF13041">
    <property type="entry name" value="PPR_2"/>
    <property type="match status" value="3"/>
</dbReference>
<keyword evidence="2" id="KW-0677">Repeat</keyword>
<feature type="repeat" description="PPR" evidence="3">
    <location>
        <begin position="478"/>
        <end position="512"/>
    </location>
</feature>
<feature type="repeat" description="PPR" evidence="3">
    <location>
        <begin position="279"/>
        <end position="313"/>
    </location>
</feature>
<dbReference type="PANTHER" id="PTHR47941">
    <property type="entry name" value="PENTATRICOPEPTIDE REPEAT-CONTAINING PROTEIN 3, MITOCHONDRIAL"/>
    <property type="match status" value="1"/>
</dbReference>
<dbReference type="Gene3D" id="1.25.40.10">
    <property type="entry name" value="Tetratricopeptide repeat domain"/>
    <property type="match status" value="4"/>
</dbReference>
<evidence type="ECO:0000256" key="3">
    <source>
        <dbReference type="PROSITE-ProRule" id="PRU00708"/>
    </source>
</evidence>
<comment type="similarity">
    <text evidence="1">Belongs to the PPR family. P subfamily.</text>
</comment>
<accession>A0AA38CUP9</accession>
<dbReference type="OMA" id="IEMFCCT"/>
<dbReference type="PROSITE" id="PS51375">
    <property type="entry name" value="PPR"/>
    <property type="match status" value="3"/>
</dbReference>
<dbReference type="InterPro" id="IPR002885">
    <property type="entry name" value="PPR_rpt"/>
</dbReference>
<dbReference type="EMBL" id="JAHRHJ020000009">
    <property type="protein sequence ID" value="KAH9303048.1"/>
    <property type="molecule type" value="Genomic_DNA"/>
</dbReference>
<dbReference type="Proteomes" id="UP000824469">
    <property type="component" value="Unassembled WGS sequence"/>
</dbReference>
<dbReference type="InterPro" id="IPR011990">
    <property type="entry name" value="TPR-like_helical_dom_sf"/>
</dbReference>
<evidence type="ECO:0000313" key="5">
    <source>
        <dbReference type="Proteomes" id="UP000824469"/>
    </source>
</evidence>
<dbReference type="AlphaFoldDB" id="A0AA38CUP9"/>
<gene>
    <name evidence="4" type="ORF">KI387_014631</name>
</gene>
<keyword evidence="5" id="KW-1185">Reference proteome</keyword>
<sequence>MKVRNRLLQRTMVECLWQVPVLSILPSSAVLLDSFVQISTRVFSGFATNRLGDREDYVSQETKDSINCSVSSSKIFENFHCSEPLPCRESPLGVKYDKLNLKNMSQDFLSQINSLHTAFKENGVPVPILEAIVRRKDKGFTADLAVHVLRSVVNDWESAHRVFRWIGQQPGYRHTSETLYLMVHILGKAHQFQIMWELIEEMKNQAFWIRLKTLELIIQSHVKAGKLQDLVDSFERMKDFDHESGTVAFNTLVRILCHEKRVEDCQLIFERLKNTYSPDEKSFSILIHGWCEVNRPADAFRILEQMNQEGVQPTWGAYTSLIESLCAKGGKDIANKLFNQMKSSILSNFKETKAATKISGDISILNEISPSLDFAAYNCLITCLCMLGEVDDACELLERMVRQGFTPYVKTYSYVFEQLCKRRKSKEAFKLYNMIAGTVFFTSLRIHDRLIDMFLSTGHVGMALHIWNEIQDKGYSCGCQTYSVLIDGLCYNGLFTEAFEHFTKMLEKGIVPRYQTYRMLRSGFLKVRNMEKFDELKETIERLDKT</sequence>
<organism evidence="4 5">
    <name type="scientific">Taxus chinensis</name>
    <name type="common">Chinese yew</name>
    <name type="synonym">Taxus wallichiana var. chinensis</name>
    <dbReference type="NCBI Taxonomy" id="29808"/>
    <lineage>
        <taxon>Eukaryota</taxon>
        <taxon>Viridiplantae</taxon>
        <taxon>Streptophyta</taxon>
        <taxon>Embryophyta</taxon>
        <taxon>Tracheophyta</taxon>
        <taxon>Spermatophyta</taxon>
        <taxon>Pinopsida</taxon>
        <taxon>Pinidae</taxon>
        <taxon>Conifers II</taxon>
        <taxon>Cupressales</taxon>
        <taxon>Taxaceae</taxon>
        <taxon>Taxus</taxon>
    </lineage>
</organism>
<evidence type="ECO:0008006" key="6">
    <source>
        <dbReference type="Google" id="ProtNLM"/>
    </source>
</evidence>